<organism evidence="2 3">
    <name type="scientific">Mycena maculata</name>
    <dbReference type="NCBI Taxonomy" id="230809"/>
    <lineage>
        <taxon>Eukaryota</taxon>
        <taxon>Fungi</taxon>
        <taxon>Dikarya</taxon>
        <taxon>Basidiomycota</taxon>
        <taxon>Agaricomycotina</taxon>
        <taxon>Agaricomycetes</taxon>
        <taxon>Agaricomycetidae</taxon>
        <taxon>Agaricales</taxon>
        <taxon>Marasmiineae</taxon>
        <taxon>Mycenaceae</taxon>
        <taxon>Mycena</taxon>
    </lineage>
</organism>
<feature type="chain" id="PRO_5042222166" description="Secreted protein" evidence="1">
    <location>
        <begin position="21"/>
        <end position="83"/>
    </location>
</feature>
<keyword evidence="3" id="KW-1185">Reference proteome</keyword>
<dbReference type="Proteomes" id="UP001215280">
    <property type="component" value="Unassembled WGS sequence"/>
</dbReference>
<proteinExistence type="predicted"/>
<protein>
    <recommendedName>
        <fullName evidence="4">Secreted protein</fullName>
    </recommendedName>
</protein>
<evidence type="ECO:0000313" key="2">
    <source>
        <dbReference type="EMBL" id="KAJ7732581.1"/>
    </source>
</evidence>
<reference evidence="2" key="1">
    <citation type="submission" date="2023-03" db="EMBL/GenBank/DDBJ databases">
        <title>Massive genome expansion in bonnet fungi (Mycena s.s.) driven by repeated elements and novel gene families across ecological guilds.</title>
        <authorList>
            <consortium name="Lawrence Berkeley National Laboratory"/>
            <person name="Harder C.B."/>
            <person name="Miyauchi S."/>
            <person name="Viragh M."/>
            <person name="Kuo A."/>
            <person name="Thoen E."/>
            <person name="Andreopoulos B."/>
            <person name="Lu D."/>
            <person name="Skrede I."/>
            <person name="Drula E."/>
            <person name="Henrissat B."/>
            <person name="Morin E."/>
            <person name="Kohler A."/>
            <person name="Barry K."/>
            <person name="LaButti K."/>
            <person name="Morin E."/>
            <person name="Salamov A."/>
            <person name="Lipzen A."/>
            <person name="Mereny Z."/>
            <person name="Hegedus B."/>
            <person name="Baldrian P."/>
            <person name="Stursova M."/>
            <person name="Weitz H."/>
            <person name="Taylor A."/>
            <person name="Grigoriev I.V."/>
            <person name="Nagy L.G."/>
            <person name="Martin F."/>
            <person name="Kauserud H."/>
        </authorList>
    </citation>
    <scope>NUCLEOTIDE SEQUENCE</scope>
    <source>
        <strain evidence="2">CBHHK188m</strain>
    </source>
</reference>
<dbReference type="EMBL" id="JARJLG010000174">
    <property type="protein sequence ID" value="KAJ7732581.1"/>
    <property type="molecule type" value="Genomic_DNA"/>
</dbReference>
<keyword evidence="1" id="KW-0732">Signal</keyword>
<gene>
    <name evidence="2" type="ORF">DFH07DRAFT_968340</name>
</gene>
<accession>A0AAD7I2D7</accession>
<evidence type="ECO:0000313" key="3">
    <source>
        <dbReference type="Proteomes" id="UP001215280"/>
    </source>
</evidence>
<name>A0AAD7I2D7_9AGAR</name>
<comment type="caution">
    <text evidence="2">The sequence shown here is derived from an EMBL/GenBank/DDBJ whole genome shotgun (WGS) entry which is preliminary data.</text>
</comment>
<evidence type="ECO:0008006" key="4">
    <source>
        <dbReference type="Google" id="ProtNLM"/>
    </source>
</evidence>
<sequence length="83" mass="8786">MHVRTSSLIFASSALLCAHAAYIPIPIPAPPYAAQVAFVSQSVYQQPCTGAACVTPNRVRGPMPFPALVLKPWGLTSAFASWS</sequence>
<feature type="signal peptide" evidence="1">
    <location>
        <begin position="1"/>
        <end position="20"/>
    </location>
</feature>
<dbReference type="AlphaFoldDB" id="A0AAD7I2D7"/>
<evidence type="ECO:0000256" key="1">
    <source>
        <dbReference type="SAM" id="SignalP"/>
    </source>
</evidence>